<feature type="compositionally biased region" description="Pro residues" evidence="1">
    <location>
        <begin position="51"/>
        <end position="67"/>
    </location>
</feature>
<dbReference type="AlphaFoldDB" id="A0A915PJN2"/>
<sequence length="253" mass="27595">MSGSVSGRSTWCGENSKDEEDLKDPVEIMKRAREFLEKQHRIMLDPMTWTIPPPKSPQPPTSPPSSSPPTFIGTTPAVAPLLLVQPDGTEGKSQFLQLYSVALPNSGNAFLTPIAGNSPDPSNLKLLPFVGIVSPERAQGMQNIPTSIGQTNLLLSDQNSQLLLNNLPQQFSNRPQQLQNLANFATNGVFEAPRLLRIPPPPSPPKSFAEHQSPKLENSNDLTDLNSGRPIRLVLNRSVPTIPSPKDNQLVYS</sequence>
<name>A0A915PJN2_9BILA</name>
<accession>A0A915PJN2</accession>
<feature type="region of interest" description="Disordered" evidence="1">
    <location>
        <begin position="1"/>
        <end position="25"/>
    </location>
</feature>
<feature type="compositionally biased region" description="Polar residues" evidence="1">
    <location>
        <begin position="215"/>
        <end position="226"/>
    </location>
</feature>
<protein>
    <submittedName>
        <fullName evidence="3">Uncharacterized protein</fullName>
    </submittedName>
</protein>
<dbReference type="Proteomes" id="UP000887581">
    <property type="component" value="Unplaced"/>
</dbReference>
<keyword evidence="2" id="KW-1185">Reference proteome</keyword>
<organism evidence="2 3">
    <name type="scientific">Setaria digitata</name>
    <dbReference type="NCBI Taxonomy" id="48799"/>
    <lineage>
        <taxon>Eukaryota</taxon>
        <taxon>Metazoa</taxon>
        <taxon>Ecdysozoa</taxon>
        <taxon>Nematoda</taxon>
        <taxon>Chromadorea</taxon>
        <taxon>Rhabditida</taxon>
        <taxon>Spirurina</taxon>
        <taxon>Spiruromorpha</taxon>
        <taxon>Filarioidea</taxon>
        <taxon>Setariidae</taxon>
        <taxon>Setaria</taxon>
    </lineage>
</organism>
<evidence type="ECO:0000313" key="3">
    <source>
        <dbReference type="WBParaSite" id="sdigi.contig136.g5049.t1"/>
    </source>
</evidence>
<feature type="region of interest" description="Disordered" evidence="1">
    <location>
        <begin position="198"/>
        <end position="227"/>
    </location>
</feature>
<evidence type="ECO:0000256" key="1">
    <source>
        <dbReference type="SAM" id="MobiDB-lite"/>
    </source>
</evidence>
<reference evidence="3" key="1">
    <citation type="submission" date="2022-11" db="UniProtKB">
        <authorList>
            <consortium name="WormBaseParasite"/>
        </authorList>
    </citation>
    <scope>IDENTIFICATION</scope>
</reference>
<feature type="region of interest" description="Disordered" evidence="1">
    <location>
        <begin position="47"/>
        <end position="74"/>
    </location>
</feature>
<evidence type="ECO:0000313" key="2">
    <source>
        <dbReference type="Proteomes" id="UP000887581"/>
    </source>
</evidence>
<dbReference type="WBParaSite" id="sdigi.contig136.g5049.t1">
    <property type="protein sequence ID" value="sdigi.contig136.g5049.t1"/>
    <property type="gene ID" value="sdigi.contig136.g5049"/>
</dbReference>
<proteinExistence type="predicted"/>
<feature type="compositionally biased region" description="Polar residues" evidence="1">
    <location>
        <begin position="1"/>
        <end position="13"/>
    </location>
</feature>